<organism evidence="2 3">
    <name type="scientific">Haloarchaeobius iranensis</name>
    <dbReference type="NCBI Taxonomy" id="996166"/>
    <lineage>
        <taxon>Archaea</taxon>
        <taxon>Methanobacteriati</taxon>
        <taxon>Methanobacteriota</taxon>
        <taxon>Stenosarchaea group</taxon>
        <taxon>Halobacteria</taxon>
        <taxon>Halobacteriales</taxon>
        <taxon>Halorubellaceae</taxon>
        <taxon>Haloarchaeobius</taxon>
    </lineage>
</organism>
<dbReference type="AlphaFoldDB" id="A0A1G9WHS8"/>
<dbReference type="OrthoDB" id="9136at2157"/>
<gene>
    <name evidence="2" type="ORF">SAMN05192554_10878</name>
</gene>
<name>A0A1G9WHS8_9EURY</name>
<dbReference type="InterPro" id="IPR036087">
    <property type="entry name" value="Nict_dMeBzImd_PRibTrfase_sf"/>
</dbReference>
<dbReference type="InterPro" id="IPR002805">
    <property type="entry name" value="Nict_dMeBzImd_PRibTrfase_arc"/>
</dbReference>
<keyword evidence="3" id="KW-1185">Reference proteome</keyword>
<evidence type="ECO:0000313" key="2">
    <source>
        <dbReference type="EMBL" id="SDM84009.1"/>
    </source>
</evidence>
<dbReference type="GO" id="GO:0008939">
    <property type="term" value="F:nicotinate-nucleotide-dimethylbenzimidazole phosphoribosyltransferase activity"/>
    <property type="evidence" value="ECO:0007669"/>
    <property type="project" value="InterPro"/>
</dbReference>
<dbReference type="NCBIfam" id="NF003371">
    <property type="entry name" value="PRK04447.1-4"/>
    <property type="match status" value="1"/>
</dbReference>
<dbReference type="Proteomes" id="UP000199370">
    <property type="component" value="Unassembled WGS sequence"/>
</dbReference>
<protein>
    <recommendedName>
        <fullName evidence="1">UPF0284 protein SAMN05192554_10878</fullName>
    </recommendedName>
</protein>
<dbReference type="EMBL" id="FNIA01000008">
    <property type="protein sequence ID" value="SDM84009.1"/>
    <property type="molecule type" value="Genomic_DNA"/>
</dbReference>
<dbReference type="SUPFAM" id="SSF52733">
    <property type="entry name" value="Nicotinate mononucleotide:5,6-dimethylbenzimidazole phosphoribosyltransferase (CobT)"/>
    <property type="match status" value="1"/>
</dbReference>
<dbReference type="RefSeq" id="WP_089732946.1">
    <property type="nucleotide sequence ID" value="NZ_FNIA01000008.1"/>
</dbReference>
<dbReference type="STRING" id="996166.SAMN05192554_10878"/>
<evidence type="ECO:0000256" key="1">
    <source>
        <dbReference type="HAMAP-Rule" id="MF_01086"/>
    </source>
</evidence>
<dbReference type="HAMAP" id="MF_01086">
    <property type="entry name" value="UPF0284"/>
    <property type="match status" value="1"/>
</dbReference>
<dbReference type="Gene3D" id="3.40.50.10210">
    <property type="match status" value="1"/>
</dbReference>
<dbReference type="PANTHER" id="PTHR38811">
    <property type="match status" value="1"/>
</dbReference>
<sequence length="339" mass="34073">MRLVVVAGSTRTAAIDGISAAGADADALRHTPSADLEILDYGEPVQSPVVPVSPTGCPTPAVVTRAVREHVGFDVTAIDAGLARPTAAPTVDIGDGPGADIRDVDPVPDAERLFERARSFAAGLPDDEIAVAESIPGGTTTALGVLTALGERPAVSSSLPENPLPRKRRVVDAALATSDLAPGGAAGEPVRAVRRVGDPVLAVVAGVVVGASEAGTTVRLAGGTQLAAAAALARHAGVDEPLSLETTSFVADDDSAAVHGLADDLGLTLRATDPGFTALDHPATNAYVAGEAKEGVGMGGALAMAARDDLPMATVRETVVDLVDDLLAARTAGERRQVP</sequence>
<proteinExistence type="inferred from homology"/>
<reference evidence="2 3" key="1">
    <citation type="submission" date="2016-10" db="EMBL/GenBank/DDBJ databases">
        <authorList>
            <person name="de Groot N.N."/>
        </authorList>
    </citation>
    <scope>NUCLEOTIDE SEQUENCE [LARGE SCALE GENOMIC DNA]</scope>
    <source>
        <strain evidence="3">EB21,IBRC-M 10013,KCTC 4048</strain>
    </source>
</reference>
<comment type="similarity">
    <text evidence="1">Belongs to the UPF0284 family.</text>
</comment>
<dbReference type="NCBIfam" id="NF003372">
    <property type="entry name" value="PRK04447.1-5"/>
    <property type="match status" value="1"/>
</dbReference>
<dbReference type="PANTHER" id="PTHR38811:SF1">
    <property type="entry name" value="UPF0284 PROTEIN SLL1500"/>
    <property type="match status" value="1"/>
</dbReference>
<accession>A0A1G9WHS8</accession>
<evidence type="ECO:0000313" key="3">
    <source>
        <dbReference type="Proteomes" id="UP000199370"/>
    </source>
</evidence>